<keyword evidence="1" id="KW-0812">Transmembrane</keyword>
<keyword evidence="1" id="KW-0472">Membrane</keyword>
<accession>A0AA36GFS5</accession>
<keyword evidence="1" id="KW-1133">Transmembrane helix</keyword>
<dbReference type="PANTHER" id="PTHR11161:SF55">
    <property type="entry name" value="NOSE RESISTANT-TO-FLUOXETINE PROTEIN N-TERMINAL DOMAIN-CONTAINING PROTEIN"/>
    <property type="match status" value="1"/>
</dbReference>
<dbReference type="InterPro" id="IPR002656">
    <property type="entry name" value="Acyl_transf_3_dom"/>
</dbReference>
<feature type="transmembrane region" description="Helical" evidence="1">
    <location>
        <begin position="268"/>
        <end position="290"/>
    </location>
</feature>
<feature type="domain" description="Nose resistant-to-fluoxetine protein N-terminal" evidence="2">
    <location>
        <begin position="53"/>
        <end position="193"/>
    </location>
</feature>
<organism evidence="3 4">
    <name type="scientific">Cylicocyclus nassatus</name>
    <name type="common">Nematode worm</name>
    <dbReference type="NCBI Taxonomy" id="53992"/>
    <lineage>
        <taxon>Eukaryota</taxon>
        <taxon>Metazoa</taxon>
        <taxon>Ecdysozoa</taxon>
        <taxon>Nematoda</taxon>
        <taxon>Chromadorea</taxon>
        <taxon>Rhabditida</taxon>
        <taxon>Rhabditina</taxon>
        <taxon>Rhabditomorpha</taxon>
        <taxon>Strongyloidea</taxon>
        <taxon>Strongylidae</taxon>
        <taxon>Cylicocyclus</taxon>
    </lineage>
</organism>
<dbReference type="EMBL" id="CATQJL010000001">
    <property type="protein sequence ID" value="CAJ0589388.1"/>
    <property type="molecule type" value="Genomic_DNA"/>
</dbReference>
<feature type="transmembrane region" description="Helical" evidence="1">
    <location>
        <begin position="360"/>
        <end position="377"/>
    </location>
</feature>
<feature type="transmembrane region" description="Helical" evidence="1">
    <location>
        <begin position="568"/>
        <end position="601"/>
    </location>
</feature>
<evidence type="ECO:0000313" key="3">
    <source>
        <dbReference type="EMBL" id="CAJ0589388.1"/>
    </source>
</evidence>
<evidence type="ECO:0000256" key="1">
    <source>
        <dbReference type="SAM" id="Phobius"/>
    </source>
</evidence>
<feature type="transmembrane region" description="Helical" evidence="1">
    <location>
        <begin position="310"/>
        <end position="329"/>
    </location>
</feature>
<dbReference type="Pfam" id="PF20146">
    <property type="entry name" value="NRF"/>
    <property type="match status" value="1"/>
</dbReference>
<gene>
    <name evidence="3" type="ORF">CYNAS_LOCUS1371</name>
</gene>
<sequence>MFLISFLFARGTSEADGDMTDYFYDAEFRSLIQELSAEKFISNLDLSGNLNLSENCAKDLEILSNGTKTFLDNVIRTREFGKRDIDTKLIIPVIDACGKLSPGILRGRSRFIGSFEECMAIDYYNEQALRRIRGGYFRVLLQIPVANSTKNFMWDVCLPASCTGKELHTAFTDGSLPLVGKYIAEVIDGFEKIPKYVTASYIVGVILLLTIAICIVAGIVDYYNTNVKKQQPKGLGYTILMNFSLYKNCKYVIALTPAKKGQISTLNCIRAVSMIWIIIGHTFSISMAAFDNPLDVRDMVKTYYGQFLSNAYLSVDSFFFLTGALLAFLKLKEFEAEHTILSARAWLKFYVGRILRMSPAYYLLLVFYGFIFTSWLYNMPTLMTPGPVDESCRNNWWINFLYLNNFIRYKNMCLVVSWYLATDFQIYLFSPLLLLPFGLFGAFAGLAMASVLLVISTGLNIFQVYHFYLPPSSFRLAPQDPRTPKQAFKFWIYYMPYIRCQVVIIGMLVGTLLQKRKTMRINKVLNVILWILAFASLGTALFGLHDWINGHQWELLPRAMYSAFSRPLWALGLSWMVISSYYGYGAFCAYLVQIMVIAMLFGIDHGSLHYSGLCDWLIRAALPNIVLTFAVALFWTCMFELPFQKLANMVLGKKKRSPAIKPVNGAGVLEEGKSKTMNWT</sequence>
<dbReference type="AlphaFoldDB" id="A0AA36GFS5"/>
<reference evidence="3" key="1">
    <citation type="submission" date="2023-07" db="EMBL/GenBank/DDBJ databases">
        <authorList>
            <consortium name="CYATHOMIX"/>
        </authorList>
    </citation>
    <scope>NUCLEOTIDE SEQUENCE</scope>
    <source>
        <strain evidence="3">N/A</strain>
    </source>
</reference>
<evidence type="ECO:0000313" key="4">
    <source>
        <dbReference type="Proteomes" id="UP001176961"/>
    </source>
</evidence>
<name>A0AA36GFS5_CYLNA</name>
<dbReference type="InterPro" id="IPR052728">
    <property type="entry name" value="O2_lipid_transport_reg"/>
</dbReference>
<dbReference type="InterPro" id="IPR006621">
    <property type="entry name" value="Nose-resist-to-fluoxetine_N"/>
</dbReference>
<keyword evidence="4" id="KW-1185">Reference proteome</keyword>
<evidence type="ECO:0000259" key="2">
    <source>
        <dbReference type="SMART" id="SM00703"/>
    </source>
</evidence>
<dbReference type="PANTHER" id="PTHR11161">
    <property type="entry name" value="O-ACYLTRANSFERASE"/>
    <property type="match status" value="1"/>
</dbReference>
<dbReference type="SMART" id="SM00703">
    <property type="entry name" value="NRF"/>
    <property type="match status" value="1"/>
</dbReference>
<feature type="transmembrane region" description="Helical" evidence="1">
    <location>
        <begin position="613"/>
        <end position="635"/>
    </location>
</feature>
<dbReference type="Pfam" id="PF01757">
    <property type="entry name" value="Acyl_transf_3"/>
    <property type="match status" value="1"/>
</dbReference>
<comment type="caution">
    <text evidence="3">The sequence shown here is derived from an EMBL/GenBank/DDBJ whole genome shotgun (WGS) entry which is preliminary data.</text>
</comment>
<dbReference type="GO" id="GO:0016747">
    <property type="term" value="F:acyltransferase activity, transferring groups other than amino-acyl groups"/>
    <property type="evidence" value="ECO:0007669"/>
    <property type="project" value="InterPro"/>
</dbReference>
<feature type="transmembrane region" description="Helical" evidence="1">
    <location>
        <begin position="432"/>
        <end position="455"/>
    </location>
</feature>
<feature type="transmembrane region" description="Helical" evidence="1">
    <location>
        <begin position="201"/>
        <end position="223"/>
    </location>
</feature>
<feature type="transmembrane region" description="Helical" evidence="1">
    <location>
        <begin position="491"/>
        <end position="513"/>
    </location>
</feature>
<dbReference type="Proteomes" id="UP001176961">
    <property type="component" value="Unassembled WGS sequence"/>
</dbReference>
<protein>
    <recommendedName>
        <fullName evidence="2">Nose resistant-to-fluoxetine protein N-terminal domain-containing protein</fullName>
    </recommendedName>
</protein>
<proteinExistence type="predicted"/>
<feature type="transmembrane region" description="Helical" evidence="1">
    <location>
        <begin position="525"/>
        <end position="548"/>
    </location>
</feature>